<gene>
    <name evidence="1" type="ORF">O6H91_12G003400</name>
</gene>
<dbReference type="EMBL" id="CM055103">
    <property type="protein sequence ID" value="KAJ7534777.1"/>
    <property type="molecule type" value="Genomic_DNA"/>
</dbReference>
<comment type="caution">
    <text evidence="1">The sequence shown here is derived from an EMBL/GenBank/DDBJ whole genome shotgun (WGS) entry which is preliminary data.</text>
</comment>
<name>A0ACC2BYC5_DIPCM</name>
<organism evidence="1 2">
    <name type="scientific">Diphasiastrum complanatum</name>
    <name type="common">Issler's clubmoss</name>
    <name type="synonym">Lycopodium complanatum</name>
    <dbReference type="NCBI Taxonomy" id="34168"/>
    <lineage>
        <taxon>Eukaryota</taxon>
        <taxon>Viridiplantae</taxon>
        <taxon>Streptophyta</taxon>
        <taxon>Embryophyta</taxon>
        <taxon>Tracheophyta</taxon>
        <taxon>Lycopodiopsida</taxon>
        <taxon>Lycopodiales</taxon>
        <taxon>Lycopodiaceae</taxon>
        <taxon>Lycopodioideae</taxon>
        <taxon>Diphasiastrum</taxon>
    </lineage>
</organism>
<accession>A0ACC2BYC5</accession>
<reference evidence="2" key="1">
    <citation type="journal article" date="2024" name="Proc. Natl. Acad. Sci. U.S.A.">
        <title>Extraordinary preservation of gene collinearity over three hundred million years revealed in homosporous lycophytes.</title>
        <authorList>
            <person name="Li C."/>
            <person name="Wickell D."/>
            <person name="Kuo L.Y."/>
            <person name="Chen X."/>
            <person name="Nie B."/>
            <person name="Liao X."/>
            <person name="Peng D."/>
            <person name="Ji J."/>
            <person name="Jenkins J."/>
            <person name="Williams M."/>
            <person name="Shu S."/>
            <person name="Plott C."/>
            <person name="Barry K."/>
            <person name="Rajasekar S."/>
            <person name="Grimwood J."/>
            <person name="Han X."/>
            <person name="Sun S."/>
            <person name="Hou Z."/>
            <person name="He W."/>
            <person name="Dai G."/>
            <person name="Sun C."/>
            <person name="Schmutz J."/>
            <person name="Leebens-Mack J.H."/>
            <person name="Li F.W."/>
            <person name="Wang L."/>
        </authorList>
    </citation>
    <scope>NUCLEOTIDE SEQUENCE [LARGE SCALE GENOMIC DNA]</scope>
    <source>
        <strain evidence="2">cv. PW_Plant_1</strain>
    </source>
</reference>
<evidence type="ECO:0000313" key="2">
    <source>
        <dbReference type="Proteomes" id="UP001162992"/>
    </source>
</evidence>
<sequence length="309" mass="34499">MTCRGFLQCLLKLLNFLLILIGVAISLYALWMLNQWNNHHNQPVDPPAPAPAPVSQPLNLNPQQQVLEFHLESTSLKLHQSGRPLFLQLSIPHLQWSPFPKHLPAPWFIYSLFGFGVIVLLITCTGHIAAETSSGCCLSCYSVFLSLLILAQAAFAATIFFDHQWEEAIPDDPTGDLYRIRDFVKSHLSICKWVALAVVVVEALSLFLALILRPMVSGPQRSYDSDDDYLPSRSAVRQPLLNRQPTQGNGPSATPTDARPVRNDAWSTRMREKYGLDTTEFTYNPSDSKRFSQQNAAPAEKPKGGCVIM</sequence>
<proteinExistence type="predicted"/>
<evidence type="ECO:0000313" key="1">
    <source>
        <dbReference type="EMBL" id="KAJ7534777.1"/>
    </source>
</evidence>
<keyword evidence="2" id="KW-1185">Reference proteome</keyword>
<dbReference type="Proteomes" id="UP001162992">
    <property type="component" value="Chromosome 12"/>
</dbReference>
<protein>
    <submittedName>
        <fullName evidence="1">Uncharacterized protein</fullName>
    </submittedName>
</protein>